<dbReference type="AlphaFoldDB" id="A0A7J6GP70"/>
<dbReference type="GO" id="GO:0005524">
    <property type="term" value="F:ATP binding"/>
    <property type="evidence" value="ECO:0007669"/>
    <property type="project" value="InterPro"/>
</dbReference>
<evidence type="ECO:0000256" key="1">
    <source>
        <dbReference type="ARBA" id="ARBA00005926"/>
    </source>
</evidence>
<dbReference type="InterPro" id="IPR050235">
    <property type="entry name" value="CK1_Ser-Thr_kinase"/>
</dbReference>
<dbReference type="Pfam" id="PF00069">
    <property type="entry name" value="Pkinase"/>
    <property type="match status" value="1"/>
</dbReference>
<comment type="caution">
    <text evidence="4">The sequence shown here is derived from an EMBL/GenBank/DDBJ whole genome shotgun (WGS) entry which is preliminary data.</text>
</comment>
<name>A0A7J6GP70_CANSA</name>
<dbReference type="PROSITE" id="PS50011">
    <property type="entry name" value="PROTEIN_KINASE_DOM"/>
    <property type="match status" value="1"/>
</dbReference>
<evidence type="ECO:0000256" key="2">
    <source>
        <dbReference type="ARBA" id="ARBA00012513"/>
    </source>
</evidence>
<dbReference type="InterPro" id="IPR008271">
    <property type="entry name" value="Ser/Thr_kinase_AS"/>
</dbReference>
<dbReference type="InterPro" id="IPR011009">
    <property type="entry name" value="Kinase-like_dom_sf"/>
</dbReference>
<evidence type="ECO:0000313" key="4">
    <source>
        <dbReference type="EMBL" id="KAF4384150.1"/>
    </source>
</evidence>
<dbReference type="GO" id="GO:0004674">
    <property type="term" value="F:protein serine/threonine kinase activity"/>
    <property type="evidence" value="ECO:0007669"/>
    <property type="project" value="UniProtKB-EC"/>
</dbReference>
<dbReference type="PROSITE" id="PS00108">
    <property type="entry name" value="PROTEIN_KINASE_ST"/>
    <property type="match status" value="1"/>
</dbReference>
<dbReference type="SUPFAM" id="SSF56112">
    <property type="entry name" value="Protein kinase-like (PK-like)"/>
    <property type="match status" value="1"/>
</dbReference>
<dbReference type="PANTHER" id="PTHR11909">
    <property type="entry name" value="CASEIN KINASE-RELATED"/>
    <property type="match status" value="1"/>
</dbReference>
<protein>
    <recommendedName>
        <fullName evidence="2">non-specific serine/threonine protein kinase</fullName>
        <ecNumber evidence="2">2.7.11.1</ecNumber>
    </recommendedName>
</protein>
<evidence type="ECO:0000259" key="3">
    <source>
        <dbReference type="PROSITE" id="PS50011"/>
    </source>
</evidence>
<gene>
    <name evidence="4" type="ORF">F8388_001388</name>
</gene>
<feature type="domain" description="Protein kinase" evidence="3">
    <location>
        <begin position="1"/>
        <end position="111"/>
    </location>
</feature>
<dbReference type="EMBL" id="JAATIP010000049">
    <property type="protein sequence ID" value="KAF4384150.1"/>
    <property type="molecule type" value="Genomic_DNA"/>
</dbReference>
<comment type="similarity">
    <text evidence="1">Belongs to the protein kinase superfamily. CK1 Ser/Thr protein kinase family. Casein kinase I subfamily.</text>
</comment>
<dbReference type="Proteomes" id="UP000525078">
    <property type="component" value="Unassembled WGS sequence"/>
</dbReference>
<evidence type="ECO:0000313" key="5">
    <source>
        <dbReference type="Proteomes" id="UP000525078"/>
    </source>
</evidence>
<reference evidence="4 5" key="1">
    <citation type="journal article" date="2020" name="bioRxiv">
        <title>Sequence and annotation of 42 cannabis genomes reveals extensive copy number variation in cannabinoid synthesis and pathogen resistance genes.</title>
        <authorList>
            <person name="Mckernan K.J."/>
            <person name="Helbert Y."/>
            <person name="Kane L.T."/>
            <person name="Ebling H."/>
            <person name="Zhang L."/>
            <person name="Liu B."/>
            <person name="Eaton Z."/>
            <person name="Mclaughlin S."/>
            <person name="Kingan S."/>
            <person name="Baybayan P."/>
            <person name="Concepcion G."/>
            <person name="Jordan M."/>
            <person name="Riva A."/>
            <person name="Barbazuk W."/>
            <person name="Harkins T."/>
        </authorList>
    </citation>
    <scope>NUCLEOTIDE SEQUENCE [LARGE SCALE GENOMIC DNA]</scope>
    <source>
        <strain evidence="5">cv. Jamaican Lion 4</strain>
        <tissue evidence="4">Leaf</tissue>
    </source>
</reference>
<proteinExistence type="inferred from homology"/>
<dbReference type="InterPro" id="IPR000719">
    <property type="entry name" value="Prot_kinase_dom"/>
</dbReference>
<dbReference type="Gene3D" id="1.10.510.10">
    <property type="entry name" value="Transferase(Phosphotransferase) domain 1"/>
    <property type="match status" value="1"/>
</dbReference>
<accession>A0A7J6GP70</accession>
<dbReference type="EC" id="2.7.11.1" evidence="2"/>
<organism evidence="4 5">
    <name type="scientific">Cannabis sativa</name>
    <name type="common">Hemp</name>
    <name type="synonym">Marijuana</name>
    <dbReference type="NCBI Taxonomy" id="3483"/>
    <lineage>
        <taxon>Eukaryota</taxon>
        <taxon>Viridiplantae</taxon>
        <taxon>Streptophyta</taxon>
        <taxon>Embryophyta</taxon>
        <taxon>Tracheophyta</taxon>
        <taxon>Spermatophyta</taxon>
        <taxon>Magnoliopsida</taxon>
        <taxon>eudicotyledons</taxon>
        <taxon>Gunneridae</taxon>
        <taxon>Pentapetalae</taxon>
        <taxon>rosids</taxon>
        <taxon>fabids</taxon>
        <taxon>Rosales</taxon>
        <taxon>Cannabaceae</taxon>
        <taxon>Cannabis</taxon>
    </lineage>
</organism>
<sequence length="111" mass="13404">MSSHKGANWHKRTQLTWVPKLLQYRQRRIEKLAKVSRRHKAHDEIVTLYKYIVIAWEYVHSKGFLHRDVKPDNFLMGLGRKANQVYIIDFGLTKRYRDPTSNRHNPYKLIM</sequence>